<dbReference type="EMBL" id="HBUF01089998">
    <property type="protein sequence ID" value="CAG6635449.1"/>
    <property type="molecule type" value="Transcribed_RNA"/>
</dbReference>
<dbReference type="InterPro" id="IPR038606">
    <property type="entry name" value="To_sf"/>
</dbReference>
<dbReference type="EMBL" id="HBUF01190498">
    <property type="protein sequence ID" value="CAG6658236.1"/>
    <property type="molecule type" value="Transcribed_RNA"/>
</dbReference>
<keyword evidence="2" id="KW-0090">Biological rhythms</keyword>
<dbReference type="EMBL" id="HBUF01190493">
    <property type="protein sequence ID" value="CAG6658214.1"/>
    <property type="molecule type" value="Transcribed_RNA"/>
</dbReference>
<dbReference type="PANTHER" id="PTHR11008:SF14">
    <property type="entry name" value="CIRCADIAN CLOCK-CONTROLLED PROTEIN-LIKE PROTEIN"/>
    <property type="match status" value="1"/>
</dbReference>
<dbReference type="EMBL" id="HBUF01190471">
    <property type="protein sequence ID" value="CAG6658098.1"/>
    <property type="molecule type" value="Transcribed_RNA"/>
</dbReference>
<dbReference type="EMBL" id="HBUF01190492">
    <property type="protein sequence ID" value="CAG6658209.1"/>
    <property type="molecule type" value="Transcribed_RNA"/>
</dbReference>
<dbReference type="EMBL" id="HBUF01190486">
    <property type="protein sequence ID" value="CAG6658178.1"/>
    <property type="molecule type" value="Transcribed_RNA"/>
</dbReference>
<keyword evidence="1 4" id="KW-0732">Signal</keyword>
<dbReference type="Pfam" id="PF06585">
    <property type="entry name" value="JHBP"/>
    <property type="match status" value="1"/>
</dbReference>
<dbReference type="PANTHER" id="PTHR11008">
    <property type="entry name" value="PROTEIN TAKEOUT-LIKE PROTEIN"/>
    <property type="match status" value="1"/>
</dbReference>
<dbReference type="Gene3D" id="3.15.10.30">
    <property type="entry name" value="Haemolymph juvenile hormone binding protein"/>
    <property type="match status" value="1"/>
</dbReference>
<dbReference type="EMBL" id="HBUF01089999">
    <property type="protein sequence ID" value="CAG6635452.1"/>
    <property type="molecule type" value="Transcribed_RNA"/>
</dbReference>
<dbReference type="EMBL" id="HBUF01190481">
    <property type="protein sequence ID" value="CAG6658152.1"/>
    <property type="molecule type" value="Transcribed_RNA"/>
</dbReference>
<feature type="signal peptide" evidence="4">
    <location>
        <begin position="1"/>
        <end position="22"/>
    </location>
</feature>
<dbReference type="EMBL" id="HBUF01190485">
    <property type="protein sequence ID" value="CAG6658172.1"/>
    <property type="molecule type" value="Transcribed_RNA"/>
</dbReference>
<organism evidence="5">
    <name type="scientific">Cacopsylla melanoneura</name>
    <dbReference type="NCBI Taxonomy" id="428564"/>
    <lineage>
        <taxon>Eukaryota</taxon>
        <taxon>Metazoa</taxon>
        <taxon>Ecdysozoa</taxon>
        <taxon>Arthropoda</taxon>
        <taxon>Hexapoda</taxon>
        <taxon>Insecta</taxon>
        <taxon>Pterygota</taxon>
        <taxon>Neoptera</taxon>
        <taxon>Paraneoptera</taxon>
        <taxon>Hemiptera</taxon>
        <taxon>Sternorrhyncha</taxon>
        <taxon>Psylloidea</taxon>
        <taxon>Psyllidae</taxon>
        <taxon>Psyllinae</taxon>
        <taxon>Cacopsylla</taxon>
    </lineage>
</organism>
<dbReference type="AlphaFoldDB" id="A0A8D8RVK9"/>
<dbReference type="EMBL" id="HBUF01190473">
    <property type="protein sequence ID" value="CAG6658111.1"/>
    <property type="molecule type" value="Transcribed_RNA"/>
</dbReference>
<evidence type="ECO:0000256" key="3">
    <source>
        <dbReference type="ARBA" id="ARBA00060902"/>
    </source>
</evidence>
<evidence type="ECO:0000256" key="4">
    <source>
        <dbReference type="SAM" id="SignalP"/>
    </source>
</evidence>
<dbReference type="EMBL" id="HBUF01190491">
    <property type="protein sequence ID" value="CAG6658205.1"/>
    <property type="molecule type" value="Transcribed_RNA"/>
</dbReference>
<dbReference type="EMBL" id="HBUF01190488">
    <property type="protein sequence ID" value="CAG6658190.1"/>
    <property type="molecule type" value="Transcribed_RNA"/>
</dbReference>
<sequence>MLSTSGKLVVLAVVLCSFSVNAARKLPSYIPKCKADDPQLEKCILDGIEQVRPHLPNGIREINVPPVEPFAIDKLQVDRNNPNLKLKLILTNMKAYGCSGFQVNKFKLTPNRDGMEGSITFPTLNITSDFDINGSVFSQKMKGTGIFAANLKNVKVNLSVKAKVAENGKYAQMEDMKFKIVNTGSRSDVQLLPNPNAKGKDAQNLKDALKFFNSNREQVFELALPIVEETGREIALNIGNNILKSIPIKDVVA</sequence>
<dbReference type="EMBL" id="HBUF01090000">
    <property type="protein sequence ID" value="CAG6635455.1"/>
    <property type="molecule type" value="Transcribed_RNA"/>
</dbReference>
<protein>
    <submittedName>
        <fullName evidence="5">Uncharacterized protein</fullName>
    </submittedName>
</protein>
<accession>A0A8D8RVK9</accession>
<name>A0A8D8RVK9_9HEMI</name>
<dbReference type="FunFam" id="3.15.10.30:FF:000001">
    <property type="entry name" value="Takeout-like protein 1"/>
    <property type="match status" value="1"/>
</dbReference>
<comment type="similarity">
    <text evidence="3">Belongs to the TO family.</text>
</comment>
<evidence type="ECO:0000313" key="5">
    <source>
        <dbReference type="EMBL" id="CAG6658105.1"/>
    </source>
</evidence>
<dbReference type="GO" id="GO:0007623">
    <property type="term" value="P:circadian rhythm"/>
    <property type="evidence" value="ECO:0007669"/>
    <property type="project" value="UniProtKB-ARBA"/>
</dbReference>
<dbReference type="SMART" id="SM00700">
    <property type="entry name" value="JHBP"/>
    <property type="match status" value="1"/>
</dbReference>
<dbReference type="EMBL" id="HBUF01190472">
    <property type="protein sequence ID" value="CAG6658105.1"/>
    <property type="molecule type" value="Transcribed_RNA"/>
</dbReference>
<proteinExistence type="inferred from homology"/>
<evidence type="ECO:0000256" key="1">
    <source>
        <dbReference type="ARBA" id="ARBA00022729"/>
    </source>
</evidence>
<dbReference type="EMBL" id="HBUF01190475">
    <property type="protein sequence ID" value="CAG6658123.1"/>
    <property type="molecule type" value="Transcribed_RNA"/>
</dbReference>
<dbReference type="GO" id="GO:0005615">
    <property type="term" value="C:extracellular space"/>
    <property type="evidence" value="ECO:0007669"/>
    <property type="project" value="TreeGrafter"/>
</dbReference>
<reference evidence="5" key="1">
    <citation type="submission" date="2021-05" db="EMBL/GenBank/DDBJ databases">
        <authorList>
            <person name="Alioto T."/>
            <person name="Alioto T."/>
            <person name="Gomez Garrido J."/>
        </authorList>
    </citation>
    <scope>NUCLEOTIDE SEQUENCE</scope>
</reference>
<dbReference type="EMBL" id="HBUF01090001">
    <property type="protein sequence ID" value="CAG6635458.1"/>
    <property type="molecule type" value="Transcribed_RNA"/>
</dbReference>
<feature type="chain" id="PRO_5036428592" evidence="4">
    <location>
        <begin position="23"/>
        <end position="253"/>
    </location>
</feature>
<dbReference type="EMBL" id="HBUF01190484">
    <property type="protein sequence ID" value="CAG6658165.1"/>
    <property type="molecule type" value="Transcribed_RNA"/>
</dbReference>
<dbReference type="EMBL" id="HBUF01190478">
    <property type="protein sequence ID" value="CAG6658138.1"/>
    <property type="molecule type" value="Transcribed_RNA"/>
</dbReference>
<dbReference type="EMBL" id="HBUF01190487">
    <property type="protein sequence ID" value="CAG6658185.1"/>
    <property type="molecule type" value="Transcribed_RNA"/>
</dbReference>
<dbReference type="EMBL" id="HBUF01190474">
    <property type="protein sequence ID" value="CAG6658118.1"/>
    <property type="molecule type" value="Transcribed_RNA"/>
</dbReference>
<dbReference type="EMBL" id="HBUF01190476">
    <property type="protein sequence ID" value="CAG6658127.1"/>
    <property type="molecule type" value="Transcribed_RNA"/>
</dbReference>
<dbReference type="EMBL" id="HBUF01089997">
    <property type="protein sequence ID" value="CAG6635446.1"/>
    <property type="molecule type" value="Transcribed_RNA"/>
</dbReference>
<dbReference type="EMBL" id="HBUF01190494">
    <property type="protein sequence ID" value="CAG6658219.1"/>
    <property type="molecule type" value="Transcribed_RNA"/>
</dbReference>
<evidence type="ECO:0000256" key="2">
    <source>
        <dbReference type="ARBA" id="ARBA00023108"/>
    </source>
</evidence>
<dbReference type="EMBL" id="HBUF01190480">
    <property type="protein sequence ID" value="CAG6658147.1"/>
    <property type="molecule type" value="Transcribed_RNA"/>
</dbReference>
<dbReference type="EMBL" id="HBUF01190489">
    <property type="protein sequence ID" value="CAG6658194.1"/>
    <property type="molecule type" value="Transcribed_RNA"/>
</dbReference>
<dbReference type="EMBL" id="HBUF01190479">
    <property type="protein sequence ID" value="CAG6658142.1"/>
    <property type="molecule type" value="Transcribed_RNA"/>
</dbReference>
<dbReference type="InterPro" id="IPR010562">
    <property type="entry name" value="Haemolymph_juvenile_hormone-bd"/>
</dbReference>